<keyword evidence="9" id="KW-1185">Reference proteome</keyword>
<comment type="caution">
    <text evidence="8">The sequence shown here is derived from an EMBL/GenBank/DDBJ whole genome shotgun (WGS) entry which is preliminary data.</text>
</comment>
<dbReference type="GO" id="GO:0003964">
    <property type="term" value="F:RNA-directed DNA polymerase activity"/>
    <property type="evidence" value="ECO:0007669"/>
    <property type="project" value="UniProtKB-KW"/>
</dbReference>
<evidence type="ECO:0000256" key="1">
    <source>
        <dbReference type="ARBA" id="ARBA00022679"/>
    </source>
</evidence>
<sequence length="142" mass="16408">MYTEVNNILDRCLTCAQNNISKPGAIHQHLPVPETPFQEWQIDFTHMPRRGPFRYLLVMVDKFSRWVEAFPCSKENARVVVQKLTTEIIPRYGIPVGIDSDKGTPFTSKVTQLLCKELKINWHFHIPYHPQSSGIVECANRT</sequence>
<proteinExistence type="predicted"/>
<dbReference type="PANTHER" id="PTHR41694">
    <property type="entry name" value="ENDOGENOUS RETROVIRUS GROUP K MEMBER POL PROTEIN"/>
    <property type="match status" value="1"/>
</dbReference>
<evidence type="ECO:0000256" key="3">
    <source>
        <dbReference type="ARBA" id="ARBA00022722"/>
    </source>
</evidence>
<evidence type="ECO:0000256" key="2">
    <source>
        <dbReference type="ARBA" id="ARBA00022695"/>
    </source>
</evidence>
<dbReference type="GO" id="GO:0015074">
    <property type="term" value="P:DNA integration"/>
    <property type="evidence" value="ECO:0007669"/>
    <property type="project" value="InterPro"/>
</dbReference>
<dbReference type="InterPro" id="IPR001584">
    <property type="entry name" value="Integrase_cat-core"/>
</dbReference>
<feature type="domain" description="Integrase catalytic" evidence="7">
    <location>
        <begin position="32"/>
        <end position="142"/>
    </location>
</feature>
<dbReference type="EMBL" id="JABFDY010000008">
    <property type="protein sequence ID" value="KAF7704663.1"/>
    <property type="molecule type" value="Genomic_DNA"/>
</dbReference>
<dbReference type="Gene3D" id="3.30.420.10">
    <property type="entry name" value="Ribonuclease H-like superfamily/Ribonuclease H"/>
    <property type="match status" value="1"/>
</dbReference>
<keyword evidence="2" id="KW-0548">Nucleotidyltransferase</keyword>
<evidence type="ECO:0000256" key="6">
    <source>
        <dbReference type="ARBA" id="ARBA00022918"/>
    </source>
</evidence>
<gene>
    <name evidence="8" type="ORF">HF521_021735</name>
</gene>
<dbReference type="InterPro" id="IPR012337">
    <property type="entry name" value="RNaseH-like_sf"/>
</dbReference>
<keyword evidence="6" id="KW-0695">RNA-directed DNA polymerase</keyword>
<feature type="non-terminal residue" evidence="8">
    <location>
        <position position="142"/>
    </location>
</feature>
<keyword evidence="1" id="KW-0808">Transferase</keyword>
<dbReference type="InterPro" id="IPR036397">
    <property type="entry name" value="RNaseH_sf"/>
</dbReference>
<dbReference type="PANTHER" id="PTHR41694:SF5">
    <property type="entry name" value="RIBONUCLEASE H"/>
    <property type="match status" value="1"/>
</dbReference>
<dbReference type="SUPFAM" id="SSF53098">
    <property type="entry name" value="Ribonuclease H-like"/>
    <property type="match status" value="1"/>
</dbReference>
<name>A0A8T0BEX4_SILME</name>
<dbReference type="Pfam" id="PF00665">
    <property type="entry name" value="rve"/>
    <property type="match status" value="1"/>
</dbReference>
<evidence type="ECO:0000256" key="5">
    <source>
        <dbReference type="ARBA" id="ARBA00022801"/>
    </source>
</evidence>
<keyword evidence="5" id="KW-0378">Hydrolase</keyword>
<dbReference type="AlphaFoldDB" id="A0A8T0BEX4"/>
<evidence type="ECO:0000313" key="9">
    <source>
        <dbReference type="Proteomes" id="UP000606274"/>
    </source>
</evidence>
<organism evidence="8 9">
    <name type="scientific">Silurus meridionalis</name>
    <name type="common">Southern catfish</name>
    <name type="synonym">Silurus soldatovi meridionalis</name>
    <dbReference type="NCBI Taxonomy" id="175797"/>
    <lineage>
        <taxon>Eukaryota</taxon>
        <taxon>Metazoa</taxon>
        <taxon>Chordata</taxon>
        <taxon>Craniata</taxon>
        <taxon>Vertebrata</taxon>
        <taxon>Euteleostomi</taxon>
        <taxon>Actinopterygii</taxon>
        <taxon>Neopterygii</taxon>
        <taxon>Teleostei</taxon>
        <taxon>Ostariophysi</taxon>
        <taxon>Siluriformes</taxon>
        <taxon>Siluridae</taxon>
        <taxon>Silurus</taxon>
    </lineage>
</organism>
<keyword evidence="3" id="KW-0540">Nuclease</keyword>
<accession>A0A8T0BEX4</accession>
<dbReference type="PROSITE" id="PS50994">
    <property type="entry name" value="INTEGRASE"/>
    <property type="match status" value="1"/>
</dbReference>
<dbReference type="Proteomes" id="UP000606274">
    <property type="component" value="Unassembled WGS sequence"/>
</dbReference>
<reference evidence="8" key="1">
    <citation type="submission" date="2020-08" db="EMBL/GenBank/DDBJ databases">
        <title>Chromosome-level assembly of Southern catfish (Silurus meridionalis) provides insights into visual adaptation to the nocturnal and benthic lifestyles.</title>
        <authorList>
            <person name="Zhang Y."/>
            <person name="Wang D."/>
            <person name="Peng Z."/>
        </authorList>
    </citation>
    <scope>NUCLEOTIDE SEQUENCE</scope>
    <source>
        <strain evidence="8">SWU-2019-XX</strain>
        <tissue evidence="8">Muscle</tissue>
    </source>
</reference>
<evidence type="ECO:0000313" key="8">
    <source>
        <dbReference type="EMBL" id="KAF7704663.1"/>
    </source>
</evidence>
<dbReference type="GO" id="GO:0004519">
    <property type="term" value="F:endonuclease activity"/>
    <property type="evidence" value="ECO:0007669"/>
    <property type="project" value="UniProtKB-KW"/>
</dbReference>
<keyword evidence="4" id="KW-0255">Endonuclease</keyword>
<protein>
    <recommendedName>
        <fullName evidence="7">Integrase catalytic domain-containing protein</fullName>
    </recommendedName>
</protein>
<dbReference type="GO" id="GO:0016787">
    <property type="term" value="F:hydrolase activity"/>
    <property type="evidence" value="ECO:0007669"/>
    <property type="project" value="UniProtKB-KW"/>
</dbReference>
<dbReference type="GO" id="GO:0003676">
    <property type="term" value="F:nucleic acid binding"/>
    <property type="evidence" value="ECO:0007669"/>
    <property type="project" value="InterPro"/>
</dbReference>
<evidence type="ECO:0000259" key="7">
    <source>
        <dbReference type="PROSITE" id="PS50994"/>
    </source>
</evidence>
<evidence type="ECO:0000256" key="4">
    <source>
        <dbReference type="ARBA" id="ARBA00022759"/>
    </source>
</evidence>